<keyword evidence="1" id="KW-0732">Signal</keyword>
<evidence type="ECO:0000256" key="1">
    <source>
        <dbReference type="SAM" id="SignalP"/>
    </source>
</evidence>
<evidence type="ECO:0000313" key="3">
    <source>
        <dbReference type="Proteomes" id="UP000641454"/>
    </source>
</evidence>
<dbReference type="Proteomes" id="UP000641454">
    <property type="component" value="Unassembled WGS sequence"/>
</dbReference>
<dbReference type="AlphaFoldDB" id="A0A923N3T8"/>
<sequence length="135" mass="14650">MKKIILIASLAILSSCKNGANEKGVLDSIISSNDTPKCDDEDVKNTVLSILKENIHSIPNGVGNGGILISKNPKIINIMTKSKDDDLKLCGCEGTFVDLYKGNVIYTAQKNSEGEVIVNLEDTGTFKINMDFKEE</sequence>
<dbReference type="RefSeq" id="WP_187021802.1">
    <property type="nucleotide sequence ID" value="NZ_JACRUK010000103.1"/>
</dbReference>
<gene>
    <name evidence="2" type="ORF">H8R25_17885</name>
</gene>
<accession>A0A923N3T8</accession>
<keyword evidence="3" id="KW-1185">Reference proteome</keyword>
<dbReference type="EMBL" id="JACRUL010000104">
    <property type="protein sequence ID" value="MBC5846285.1"/>
    <property type="molecule type" value="Genomic_DNA"/>
</dbReference>
<organism evidence="2 3">
    <name type="scientific">Flavobacterium muglaense</name>
    <dbReference type="NCBI Taxonomy" id="2764716"/>
    <lineage>
        <taxon>Bacteria</taxon>
        <taxon>Pseudomonadati</taxon>
        <taxon>Bacteroidota</taxon>
        <taxon>Flavobacteriia</taxon>
        <taxon>Flavobacteriales</taxon>
        <taxon>Flavobacteriaceae</taxon>
        <taxon>Flavobacterium</taxon>
    </lineage>
</organism>
<proteinExistence type="predicted"/>
<feature type="chain" id="PRO_5036725028" description="Lipoprotein" evidence="1">
    <location>
        <begin position="21"/>
        <end position="135"/>
    </location>
</feature>
<comment type="caution">
    <text evidence="2">The sequence shown here is derived from an EMBL/GenBank/DDBJ whole genome shotgun (WGS) entry which is preliminary data.</text>
</comment>
<dbReference type="PROSITE" id="PS51257">
    <property type="entry name" value="PROKAR_LIPOPROTEIN"/>
    <property type="match status" value="1"/>
</dbReference>
<reference evidence="2 3" key="1">
    <citation type="submission" date="2020-08" db="EMBL/GenBank/DDBJ databases">
        <title>Description of novel Flavobacterium F-392 isolate.</title>
        <authorList>
            <person name="Saticioglu I.B."/>
            <person name="Duman M."/>
            <person name="Altun S."/>
        </authorList>
    </citation>
    <scope>NUCLEOTIDE SEQUENCE [LARGE SCALE GENOMIC DNA]</scope>
    <source>
        <strain evidence="2 3">F-392</strain>
    </source>
</reference>
<feature type="signal peptide" evidence="1">
    <location>
        <begin position="1"/>
        <end position="20"/>
    </location>
</feature>
<evidence type="ECO:0000313" key="2">
    <source>
        <dbReference type="EMBL" id="MBC5846285.1"/>
    </source>
</evidence>
<protein>
    <recommendedName>
        <fullName evidence="4">Lipoprotein</fullName>
    </recommendedName>
</protein>
<evidence type="ECO:0008006" key="4">
    <source>
        <dbReference type="Google" id="ProtNLM"/>
    </source>
</evidence>
<name>A0A923N3T8_9FLAO</name>